<feature type="signal peptide" evidence="1">
    <location>
        <begin position="1"/>
        <end position="19"/>
    </location>
</feature>
<organism evidence="2 3">
    <name type="scientific">Armadillidium nasatum</name>
    <dbReference type="NCBI Taxonomy" id="96803"/>
    <lineage>
        <taxon>Eukaryota</taxon>
        <taxon>Metazoa</taxon>
        <taxon>Ecdysozoa</taxon>
        <taxon>Arthropoda</taxon>
        <taxon>Crustacea</taxon>
        <taxon>Multicrustacea</taxon>
        <taxon>Malacostraca</taxon>
        <taxon>Eumalacostraca</taxon>
        <taxon>Peracarida</taxon>
        <taxon>Isopoda</taxon>
        <taxon>Oniscidea</taxon>
        <taxon>Crinocheta</taxon>
        <taxon>Armadillidiidae</taxon>
        <taxon>Armadillidium</taxon>
    </lineage>
</organism>
<accession>A0A5N5T013</accession>
<proteinExistence type="predicted"/>
<dbReference type="AlphaFoldDB" id="A0A5N5T013"/>
<keyword evidence="1" id="KW-0732">Signal</keyword>
<evidence type="ECO:0000313" key="3">
    <source>
        <dbReference type="Proteomes" id="UP000326759"/>
    </source>
</evidence>
<comment type="caution">
    <text evidence="2">The sequence shown here is derived from an EMBL/GenBank/DDBJ whole genome shotgun (WGS) entry which is preliminary data.</text>
</comment>
<feature type="chain" id="PRO_5024335124" description="CUB domain-containing protein" evidence="1">
    <location>
        <begin position="20"/>
        <end position="207"/>
    </location>
</feature>
<evidence type="ECO:0000313" key="2">
    <source>
        <dbReference type="EMBL" id="KAB7499632.1"/>
    </source>
</evidence>
<dbReference type="OrthoDB" id="6479909at2759"/>
<protein>
    <recommendedName>
        <fullName evidence="4">CUB domain-containing protein</fullName>
    </recommendedName>
</protein>
<name>A0A5N5T013_9CRUS</name>
<dbReference type="PANTHER" id="PTHR33236">
    <property type="entry name" value="INTRAFLAGELLAR TRANSPORT PROTEIN 122 FAMILY PROTEIN-RELATED"/>
    <property type="match status" value="1"/>
</dbReference>
<evidence type="ECO:0008006" key="4">
    <source>
        <dbReference type="Google" id="ProtNLM"/>
    </source>
</evidence>
<dbReference type="EMBL" id="SEYY01017574">
    <property type="protein sequence ID" value="KAB7499632.1"/>
    <property type="molecule type" value="Genomic_DNA"/>
</dbReference>
<dbReference type="Proteomes" id="UP000326759">
    <property type="component" value="Unassembled WGS sequence"/>
</dbReference>
<keyword evidence="3" id="KW-1185">Reference proteome</keyword>
<evidence type="ECO:0000256" key="1">
    <source>
        <dbReference type="SAM" id="SignalP"/>
    </source>
</evidence>
<sequence length="207" mass="23607">MNNQIIFLSILSLILTVTAIQLDFQEPLTPHIIEETREIISSHRKDLSVKSSRTIIVQQVSSSYCQIRVDFEEFLIGEIDQQGYCLGGFSSSYHNNSNNVPDVICGENHGQHVYLNFNGSIPIELYFDDYSDSDYWTIKIQQIACTDRTYKDGDLCLQYFSSTTGTIKSFGYRTLETLSNPPVTKTPYRLHVVTNDREVQREGSVLT</sequence>
<gene>
    <name evidence="2" type="ORF">Anas_14214</name>
</gene>
<dbReference type="PANTHER" id="PTHR33236:SF5">
    <property type="entry name" value="CUB DOMAIN-CONTAINING PROTEIN"/>
    <property type="match status" value="1"/>
</dbReference>
<reference evidence="2 3" key="1">
    <citation type="journal article" date="2019" name="PLoS Biol.">
        <title>Sex chromosomes control vertical transmission of feminizing Wolbachia symbionts in an isopod.</title>
        <authorList>
            <person name="Becking T."/>
            <person name="Chebbi M.A."/>
            <person name="Giraud I."/>
            <person name="Moumen B."/>
            <person name="Laverre T."/>
            <person name="Caubet Y."/>
            <person name="Peccoud J."/>
            <person name="Gilbert C."/>
            <person name="Cordaux R."/>
        </authorList>
    </citation>
    <scope>NUCLEOTIDE SEQUENCE [LARGE SCALE GENOMIC DNA]</scope>
    <source>
        <strain evidence="2">ANa2</strain>
        <tissue evidence="2">Whole body excluding digestive tract and cuticle</tissue>
    </source>
</reference>